<reference evidence="1 2" key="1">
    <citation type="submission" date="2020-03" db="EMBL/GenBank/DDBJ databases">
        <title>Leucobacter sp. nov., isolated from beetles.</title>
        <authorList>
            <person name="Hyun D.-W."/>
            <person name="Bae J.-W."/>
        </authorList>
    </citation>
    <scope>NUCLEOTIDE SEQUENCE [LARGE SCALE GENOMIC DNA]</scope>
    <source>
        <strain evidence="1 2">HDW9A</strain>
    </source>
</reference>
<dbReference type="InterPro" id="IPR013783">
    <property type="entry name" value="Ig-like_fold"/>
</dbReference>
<evidence type="ECO:0000313" key="2">
    <source>
        <dbReference type="Proteomes" id="UP000503441"/>
    </source>
</evidence>
<keyword evidence="2" id="KW-1185">Reference proteome</keyword>
<accession>A0ABX6K1J6</accession>
<proteinExistence type="predicted"/>
<evidence type="ECO:0008006" key="3">
    <source>
        <dbReference type="Google" id="ProtNLM"/>
    </source>
</evidence>
<gene>
    <name evidence="1" type="ORF">G7066_12065</name>
</gene>
<dbReference type="Gene3D" id="2.60.40.10">
    <property type="entry name" value="Immunoglobulins"/>
    <property type="match status" value="1"/>
</dbReference>
<dbReference type="EMBL" id="CP049933">
    <property type="protein sequence ID" value="QIM19117.1"/>
    <property type="molecule type" value="Genomic_DNA"/>
</dbReference>
<dbReference type="RefSeq" id="WP_166331363.1">
    <property type="nucleotide sequence ID" value="NZ_CP049933.1"/>
</dbReference>
<evidence type="ECO:0000313" key="1">
    <source>
        <dbReference type="EMBL" id="QIM19117.1"/>
    </source>
</evidence>
<organism evidence="1 2">
    <name type="scientific">Leucobacter coleopterorum</name>
    <dbReference type="NCBI Taxonomy" id="2714933"/>
    <lineage>
        <taxon>Bacteria</taxon>
        <taxon>Bacillati</taxon>
        <taxon>Actinomycetota</taxon>
        <taxon>Actinomycetes</taxon>
        <taxon>Micrococcales</taxon>
        <taxon>Microbacteriaceae</taxon>
        <taxon>Leucobacter</taxon>
    </lineage>
</organism>
<dbReference type="Proteomes" id="UP000503441">
    <property type="component" value="Chromosome"/>
</dbReference>
<protein>
    <recommendedName>
        <fullName evidence="3">Carboxypeptidase regulatory-like domain-containing protein</fullName>
    </recommendedName>
</protein>
<sequence length="309" mass="32727">MNDMNGRTEPVNSDPTTVQVFRAVSSVELVSSAAELSGTVTRDLDFDGGFSAGDGSWPAGDDTVEIYSPAYDTVVATTDVDAAGNYRVLVPAGEYEVRLKASASADWSRLLPATSVTVAAGDVLTDQNVLYQEVIADPVLVDDPGMFAPLITVGVGKSVMVDVTANDTLDIPTAPGSIGMGAASNTVALPAATTAKGGSIAVTAPVIPGCRVPSRTLLPRHGLQVRPATATWTRSSTPGRTCWGSLRLRLSRSSWKRQSALVSPLIRTVIGSDPSRVRPWRSSRVSRSRVRIRNSRSRTCRKVLPGSRY</sequence>
<name>A0ABX6K1J6_9MICO</name>